<sequence length="361" mass="39611">MRPVPYYADVETVSEDEAHLTDQIVEQMAAANGRAFERHRHAIRDAHAKSNGLLVGELEVHADLPPELRQGIFAEARSYHVVARLSSAPGDIHSDKIPAPRGFALKVMGVEGERLSPGIAGANQDFLMVNFPVLAFGTIPKYKQMLALLEANSHAPDTFQRLVAGTARGAKELVQALGMEPSATLEGLARDNYHPLGETYHTQAAIRFGDYIAKLALAPKSAEVRTLTGQPLTEVHDACMRDAVSAFFAEHGAEYELSAQLCVDLAAMPVEDAAVRWSEERSPHCPIATLRFPPQPTATPQRQVYGDDVLSFNPWNGIEAHRPLGGIMRIRRAAYERSSAYRHTMNARPRTEPSQPSDIPD</sequence>
<name>A0ABV7PTA5_9BURK</name>
<protein>
    <submittedName>
        <fullName evidence="3">Catalase family protein</fullName>
    </submittedName>
</protein>
<proteinExistence type="predicted"/>
<accession>A0ABV7PTA5</accession>
<evidence type="ECO:0000256" key="1">
    <source>
        <dbReference type="ARBA" id="ARBA00002974"/>
    </source>
</evidence>
<evidence type="ECO:0000256" key="2">
    <source>
        <dbReference type="SAM" id="MobiDB-lite"/>
    </source>
</evidence>
<dbReference type="PANTHER" id="PTHR36195:SF4">
    <property type="entry name" value="DOMAIN PROTEIN, PUTATIVE (AFU_ORTHOLOGUE AFUA_5G01990)-RELATED"/>
    <property type="match status" value="1"/>
</dbReference>
<dbReference type="Gene3D" id="2.40.180.10">
    <property type="entry name" value="Catalase core domain"/>
    <property type="match status" value="1"/>
</dbReference>
<keyword evidence="4" id="KW-1185">Reference proteome</keyword>
<dbReference type="CDD" id="cd08152">
    <property type="entry name" value="y4iL_like"/>
    <property type="match status" value="1"/>
</dbReference>
<dbReference type="RefSeq" id="WP_379738116.1">
    <property type="nucleotide sequence ID" value="NZ_JBHRVV010000002.1"/>
</dbReference>
<dbReference type="PANTHER" id="PTHR36195">
    <property type="entry name" value="DOMAIN PROTEIN, PUTATIVE (AFU_ORTHOLOGUE AFUA_5G01990)-RELATED-RELATED"/>
    <property type="match status" value="1"/>
</dbReference>
<dbReference type="EMBL" id="JBHRVV010000002">
    <property type="protein sequence ID" value="MFC3461503.1"/>
    <property type="molecule type" value="Genomic_DNA"/>
</dbReference>
<comment type="caution">
    <text evidence="3">The sequence shown here is derived from an EMBL/GenBank/DDBJ whole genome shotgun (WGS) entry which is preliminary data.</text>
</comment>
<evidence type="ECO:0000313" key="3">
    <source>
        <dbReference type="EMBL" id="MFC3461503.1"/>
    </source>
</evidence>
<dbReference type="Proteomes" id="UP001595665">
    <property type="component" value="Unassembled WGS sequence"/>
</dbReference>
<dbReference type="SUPFAM" id="SSF56634">
    <property type="entry name" value="Heme-dependent catalase-like"/>
    <property type="match status" value="1"/>
</dbReference>
<gene>
    <name evidence="3" type="ORF">ACFOPH_25180</name>
</gene>
<comment type="function">
    <text evidence="1">Decomposes hydrogen peroxide into water and oxygen; serves to protect cells from the toxic effects of hydrogen peroxide.</text>
</comment>
<feature type="compositionally biased region" description="Polar residues" evidence="2">
    <location>
        <begin position="352"/>
        <end position="361"/>
    </location>
</feature>
<feature type="region of interest" description="Disordered" evidence="2">
    <location>
        <begin position="341"/>
        <end position="361"/>
    </location>
</feature>
<dbReference type="InterPro" id="IPR020835">
    <property type="entry name" value="Catalase_sf"/>
</dbReference>
<evidence type="ECO:0000313" key="4">
    <source>
        <dbReference type="Proteomes" id="UP001595665"/>
    </source>
</evidence>
<reference evidence="4" key="1">
    <citation type="journal article" date="2019" name="Int. J. Syst. Evol. Microbiol.">
        <title>The Global Catalogue of Microorganisms (GCM) 10K type strain sequencing project: providing services to taxonomists for standard genome sequencing and annotation.</title>
        <authorList>
            <consortium name="The Broad Institute Genomics Platform"/>
            <consortium name="The Broad Institute Genome Sequencing Center for Infectious Disease"/>
            <person name="Wu L."/>
            <person name="Ma J."/>
        </authorList>
    </citation>
    <scope>NUCLEOTIDE SEQUENCE [LARGE SCALE GENOMIC DNA]</scope>
    <source>
        <strain evidence="4">CCM 7480</strain>
    </source>
</reference>
<organism evidence="3 4">
    <name type="scientific">Massilia haematophila</name>
    <dbReference type="NCBI Taxonomy" id="457923"/>
    <lineage>
        <taxon>Bacteria</taxon>
        <taxon>Pseudomonadati</taxon>
        <taxon>Pseudomonadota</taxon>
        <taxon>Betaproteobacteria</taxon>
        <taxon>Burkholderiales</taxon>
        <taxon>Oxalobacteraceae</taxon>
        <taxon>Telluria group</taxon>
        <taxon>Massilia</taxon>
    </lineage>
</organism>